<comment type="similarity">
    <text evidence="1">Belongs to the FAM118 family.</text>
</comment>
<feature type="region of interest" description="Disordered" evidence="4">
    <location>
        <begin position="1"/>
        <end position="345"/>
    </location>
</feature>
<dbReference type="OrthoDB" id="6247875at2759"/>
<name>A0A8C0S474_CANLF</name>
<evidence type="ECO:0000256" key="3">
    <source>
        <dbReference type="ARBA" id="ARBA00022990"/>
    </source>
</evidence>
<reference evidence="5" key="2">
    <citation type="submission" date="2025-08" db="UniProtKB">
        <authorList>
            <consortium name="Ensembl"/>
        </authorList>
    </citation>
    <scope>IDENTIFICATION</scope>
</reference>
<dbReference type="Pfam" id="PF13289">
    <property type="entry name" value="SIR2_2"/>
    <property type="match status" value="1"/>
</dbReference>
<feature type="compositionally biased region" description="Low complexity" evidence="4">
    <location>
        <begin position="280"/>
        <end position="309"/>
    </location>
</feature>
<feature type="compositionally biased region" description="Low complexity" evidence="4">
    <location>
        <begin position="115"/>
        <end position="127"/>
    </location>
</feature>
<dbReference type="Proteomes" id="UP000694542">
    <property type="component" value="Chromosome 10"/>
</dbReference>
<evidence type="ECO:0000313" key="6">
    <source>
        <dbReference type="Proteomes" id="UP000694542"/>
    </source>
</evidence>
<dbReference type="Ensembl" id="ENSCAFT00040018112.1">
    <property type="protein sequence ID" value="ENSCAFP00040015724.1"/>
    <property type="gene ID" value="ENSCAFG00040009693.1"/>
</dbReference>
<keyword evidence="2" id="KW-0597">Phosphoprotein</keyword>
<proteinExistence type="inferred from homology"/>
<sequence length="654" mass="69119">VGPRVRERRGAPGSGCGGGPRGNGAEVGPGVRARRGVSGSGCGGGPRGQGAERGSGVRVWSGAQGSGRGGGPQRSGRGGGPRGLGCRGGFQGPGVEGGPGSWRGGGAPGQGAERGSGVRVWRGVSGSWRGGGAPGSGRGGGFRGRGAEGGPGVRARRGGGTAGGARTRTGPPASGASGRTESLPGSPQSAPAPIFPTRAARTRRPAGSKARALRASPTASAPESRGRGHGAGLVRPRGRWARAGPRRGGGGGRGRLGGGAAAPHREAVAPAPGPRPRPAPRAARAALAAAGPAQPGSARPPGAPERGAPLSGRRRREPGPQVRRPQDLQMDPVEKTTNRSEQKSRKFLKSLIRKQPQELLLVIGTGVSAAVAPGIPALCSWRSCIEAVIEAAEQLEVLHPGDVAEFRRKVTKDRDLLVVAHDLIRKMSPRTGDTKPNFFQDCLMEIFDNLEQHIQNPLVLQSILSLMERGTMVLTTNYDNLLEIFGQQQSKPMESLDLKDKTKVLQWARGHIKYGVLHIHGLYTDPCGMVLDPSGYKDVTQDPEVMEVLQNLYRTKSFLFVGCGETLRDQIFQALFLYSVPNKVELEHYMLVLKENEDHFFKHQADMLLHGIKVVSYGDCFDYFPGYVQDLATQICRQRSPGRGFLSCFFQARH</sequence>
<feature type="compositionally biased region" description="Gly residues" evidence="4">
    <location>
        <begin position="38"/>
        <end position="53"/>
    </location>
</feature>
<feature type="compositionally biased region" description="Low complexity" evidence="4">
    <location>
        <begin position="164"/>
        <end position="173"/>
    </location>
</feature>
<evidence type="ECO:0000256" key="4">
    <source>
        <dbReference type="SAM" id="MobiDB-lite"/>
    </source>
</evidence>
<dbReference type="PANTHER" id="PTHR28623">
    <property type="entry name" value="PROTEIN FAM118B"/>
    <property type="match status" value="1"/>
</dbReference>
<gene>
    <name evidence="5" type="primary">FAM118A</name>
</gene>
<feature type="compositionally biased region" description="Basic and acidic residues" evidence="4">
    <location>
        <begin position="1"/>
        <end position="10"/>
    </location>
</feature>
<feature type="compositionally biased region" description="Gly residues" evidence="4">
    <location>
        <begin position="128"/>
        <end position="163"/>
    </location>
</feature>
<reference evidence="5" key="1">
    <citation type="submission" date="2018-10" db="EMBL/GenBank/DDBJ databases">
        <title>De novo assembly of a Great Dane genome.</title>
        <authorList>
            <person name="Kidd J.M."/>
            <person name="Pendleton A.L."/>
            <person name="Shen F."/>
            <person name="Emery S."/>
        </authorList>
    </citation>
    <scope>NUCLEOTIDE SEQUENCE [LARGE SCALE GENOMIC DNA]</scope>
    <source>
        <strain evidence="5">Great Dane</strain>
    </source>
</reference>
<dbReference type="PANTHER" id="PTHR28623:SF2">
    <property type="entry name" value="PROTEIN FAM118A"/>
    <property type="match status" value="1"/>
</dbReference>
<organism evidence="5 6">
    <name type="scientific">Canis lupus familiaris</name>
    <name type="common">Dog</name>
    <name type="synonym">Canis familiaris</name>
    <dbReference type="NCBI Taxonomy" id="9615"/>
    <lineage>
        <taxon>Eukaryota</taxon>
        <taxon>Metazoa</taxon>
        <taxon>Chordata</taxon>
        <taxon>Craniata</taxon>
        <taxon>Vertebrata</taxon>
        <taxon>Euteleostomi</taxon>
        <taxon>Mammalia</taxon>
        <taxon>Eutheria</taxon>
        <taxon>Laurasiatheria</taxon>
        <taxon>Carnivora</taxon>
        <taxon>Caniformia</taxon>
        <taxon>Canidae</taxon>
        <taxon>Canis</taxon>
    </lineage>
</organism>
<evidence type="ECO:0000256" key="1">
    <source>
        <dbReference type="ARBA" id="ARBA00006491"/>
    </source>
</evidence>
<keyword evidence="3" id="KW-0007">Acetylation</keyword>
<feature type="compositionally biased region" description="Polar residues" evidence="4">
    <location>
        <begin position="177"/>
        <end position="189"/>
    </location>
</feature>
<dbReference type="AlphaFoldDB" id="A0A8C0S474"/>
<accession>A0A8C0S474</accession>
<evidence type="ECO:0000313" key="5">
    <source>
        <dbReference type="Ensembl" id="ENSCAFP00040015724.1"/>
    </source>
</evidence>
<evidence type="ECO:0000256" key="2">
    <source>
        <dbReference type="ARBA" id="ARBA00022553"/>
    </source>
</evidence>
<dbReference type="InterPro" id="IPR038916">
    <property type="entry name" value="FAM118"/>
</dbReference>
<feature type="compositionally biased region" description="Gly residues" evidence="4">
    <location>
        <begin position="64"/>
        <end position="114"/>
    </location>
</feature>
<feature type="compositionally biased region" description="Gly residues" evidence="4">
    <location>
        <begin position="12"/>
        <end position="27"/>
    </location>
</feature>
<protein>
    <submittedName>
        <fullName evidence="5">Family with sequence similarity 118 member A</fullName>
    </submittedName>
</protein>
<feature type="compositionally biased region" description="Gly residues" evidence="4">
    <location>
        <begin position="246"/>
        <end position="260"/>
    </location>
</feature>
<feature type="compositionally biased region" description="Basic and acidic residues" evidence="4">
    <location>
        <begin position="332"/>
        <end position="344"/>
    </location>
</feature>